<organism evidence="1 2">
    <name type="scientific">Citrus clementina</name>
    <name type="common">Clementine</name>
    <name type="synonym">Citrus deliciosa x Citrus sinensis</name>
    <dbReference type="NCBI Taxonomy" id="85681"/>
    <lineage>
        <taxon>Eukaryota</taxon>
        <taxon>Viridiplantae</taxon>
        <taxon>Streptophyta</taxon>
        <taxon>Embryophyta</taxon>
        <taxon>Tracheophyta</taxon>
        <taxon>Spermatophyta</taxon>
        <taxon>Magnoliopsida</taxon>
        <taxon>eudicotyledons</taxon>
        <taxon>Gunneridae</taxon>
        <taxon>Pentapetalae</taxon>
        <taxon>rosids</taxon>
        <taxon>malvids</taxon>
        <taxon>Sapindales</taxon>
        <taxon>Rutaceae</taxon>
        <taxon>Aurantioideae</taxon>
        <taxon>Citrus</taxon>
    </lineage>
</organism>
<keyword evidence="2" id="KW-1185">Reference proteome</keyword>
<evidence type="ECO:0000313" key="1">
    <source>
        <dbReference type="EMBL" id="ESR51928.1"/>
    </source>
</evidence>
<dbReference type="KEGG" id="cic:CICLE_v10033254mg"/>
<accession>V4SVL1</accession>
<dbReference type="Gramene" id="ESR51928">
    <property type="protein sequence ID" value="ESR51928"/>
    <property type="gene ID" value="CICLE_v10033254mg"/>
</dbReference>
<dbReference type="InParanoid" id="V4SVL1"/>
<gene>
    <name evidence="1" type="ORF">CICLE_v10033254mg</name>
</gene>
<evidence type="ECO:0000313" key="2">
    <source>
        <dbReference type="Proteomes" id="UP000030687"/>
    </source>
</evidence>
<sequence length="72" mass="8237">MALNLTRINKGVGTIPLRSQVSFFICFPTSLSFARLLSTKTWPSQSLEFITILPRHLTMLTWLSIRDCHILC</sequence>
<name>V4SVL1_CITCL</name>
<reference evidence="1 2" key="1">
    <citation type="submission" date="2013-10" db="EMBL/GenBank/DDBJ databases">
        <authorList>
            <consortium name="International Citrus Genome Consortium"/>
            <person name="Jenkins J."/>
            <person name="Schmutz J."/>
            <person name="Prochnik S."/>
            <person name="Rokhsar D."/>
            <person name="Gmitter F."/>
            <person name="Ollitrault P."/>
            <person name="Machado M."/>
            <person name="Talon M."/>
            <person name="Wincker P."/>
            <person name="Jaillon O."/>
            <person name="Morgante M."/>
        </authorList>
    </citation>
    <scope>NUCLEOTIDE SEQUENCE</scope>
    <source>
        <strain evidence="2">cv. Clemenules</strain>
    </source>
</reference>
<dbReference type="EMBL" id="KI536726">
    <property type="protein sequence ID" value="ESR51928.1"/>
    <property type="molecule type" value="Genomic_DNA"/>
</dbReference>
<protein>
    <submittedName>
        <fullName evidence="1">Uncharacterized protein</fullName>
    </submittedName>
</protein>
<dbReference type="AlphaFoldDB" id="V4SVL1"/>
<dbReference type="Proteomes" id="UP000030687">
    <property type="component" value="Unassembled WGS sequence"/>
</dbReference>
<proteinExistence type="predicted"/>